<dbReference type="GO" id="GO:0003824">
    <property type="term" value="F:catalytic activity"/>
    <property type="evidence" value="ECO:0007669"/>
    <property type="project" value="InterPro"/>
</dbReference>
<dbReference type="InterPro" id="IPR035994">
    <property type="entry name" value="Nucleoside_phosphorylase_sf"/>
</dbReference>
<evidence type="ECO:0008006" key="3">
    <source>
        <dbReference type="Google" id="ProtNLM"/>
    </source>
</evidence>
<dbReference type="InterPro" id="IPR053137">
    <property type="entry name" value="NLR-like"/>
</dbReference>
<dbReference type="GeneID" id="34454050"/>
<keyword evidence="2" id="KW-1185">Reference proteome</keyword>
<dbReference type="OrthoDB" id="1577640at2759"/>
<dbReference type="Proteomes" id="UP000179179">
    <property type="component" value="Unassembled WGS sequence"/>
</dbReference>
<dbReference type="SUPFAM" id="SSF53167">
    <property type="entry name" value="Purine and uridine phosphorylases"/>
    <property type="match status" value="1"/>
</dbReference>
<dbReference type="PANTHER" id="PTHR46082:SF11">
    <property type="entry name" value="AAA+ ATPASE DOMAIN-CONTAINING PROTEIN-RELATED"/>
    <property type="match status" value="1"/>
</dbReference>
<evidence type="ECO:0000313" key="1">
    <source>
        <dbReference type="EMBL" id="OGM40589.1"/>
    </source>
</evidence>
<evidence type="ECO:0000313" key="2">
    <source>
        <dbReference type="Proteomes" id="UP000179179"/>
    </source>
</evidence>
<dbReference type="STRING" id="109264.A0A1F7ZMR1"/>
<organism evidence="1 2">
    <name type="scientific">Aspergillus bombycis</name>
    <dbReference type="NCBI Taxonomy" id="109264"/>
    <lineage>
        <taxon>Eukaryota</taxon>
        <taxon>Fungi</taxon>
        <taxon>Dikarya</taxon>
        <taxon>Ascomycota</taxon>
        <taxon>Pezizomycotina</taxon>
        <taxon>Eurotiomycetes</taxon>
        <taxon>Eurotiomycetidae</taxon>
        <taxon>Eurotiales</taxon>
        <taxon>Aspergillaceae</taxon>
        <taxon>Aspergillus</taxon>
    </lineage>
</organism>
<gene>
    <name evidence="1" type="ORF">ABOM_010660</name>
</gene>
<sequence length="241" mass="27501">MVTKKPDYNAYTVGWDAVVSDLRGSHGGVLHYDAGKFKDNRVFHITSYLNQQPSLLLTATQRLRPDHEFDLRQMENYIRQVCSKLARLLAPRTYPIPGWERDQLFTSSYEHTSNGDCSRCDCAYPMKRIDRESDIPVVHYGLISSGSAIMRSAQRRDELRDEWDICCFEMEAAGLMDDFPCIVIRGICDYSDGHKNKEWQPYAVITAAVYAKDLLRVVHSQAVEEAVPVLEVLNDVSCTLD</sequence>
<proteinExistence type="predicted"/>
<dbReference type="Gene3D" id="3.40.50.1580">
    <property type="entry name" value="Nucleoside phosphorylase domain"/>
    <property type="match status" value="1"/>
</dbReference>
<name>A0A1F7ZMR1_9EURO</name>
<protein>
    <recommendedName>
        <fullName evidence="3">Nucleoside phosphorylase domain-containing protein</fullName>
    </recommendedName>
</protein>
<dbReference type="AlphaFoldDB" id="A0A1F7ZMR1"/>
<dbReference type="GO" id="GO:0009116">
    <property type="term" value="P:nucleoside metabolic process"/>
    <property type="evidence" value="ECO:0007669"/>
    <property type="project" value="InterPro"/>
</dbReference>
<reference evidence="1 2" key="1">
    <citation type="journal article" date="2016" name="Genome Biol. Evol.">
        <title>Draft genome sequence of an aflatoxigenic Aspergillus species, A. bombycis.</title>
        <authorList>
            <person name="Moore G.G."/>
            <person name="Mack B.M."/>
            <person name="Beltz S.B."/>
            <person name="Gilbert M.K."/>
        </authorList>
    </citation>
    <scope>NUCLEOTIDE SEQUENCE [LARGE SCALE GENOMIC DNA]</scope>
    <source>
        <strain evidence="2">NRRL 26010</strain>
    </source>
</reference>
<dbReference type="EMBL" id="LYCR01000138">
    <property type="protein sequence ID" value="OGM40589.1"/>
    <property type="molecule type" value="Genomic_DNA"/>
</dbReference>
<dbReference type="PANTHER" id="PTHR46082">
    <property type="entry name" value="ATP/GTP-BINDING PROTEIN-RELATED"/>
    <property type="match status" value="1"/>
</dbReference>
<comment type="caution">
    <text evidence="1">The sequence shown here is derived from an EMBL/GenBank/DDBJ whole genome shotgun (WGS) entry which is preliminary data.</text>
</comment>
<accession>A0A1F7ZMR1</accession>
<dbReference type="RefSeq" id="XP_022384306.1">
    <property type="nucleotide sequence ID" value="XM_022537788.1"/>
</dbReference>